<dbReference type="eggNOG" id="KOG2322">
    <property type="taxonomic scope" value="Eukaryota"/>
</dbReference>
<comment type="similarity">
    <text evidence="5">Belongs to the BI1 family.</text>
</comment>
<dbReference type="VEuPathDB" id="PiroplasmaDB:TA20385"/>
<dbReference type="PANTHER" id="PTHR23291">
    <property type="entry name" value="BAX INHIBITOR-RELATED"/>
    <property type="match status" value="1"/>
</dbReference>
<evidence type="ECO:0000256" key="5">
    <source>
        <dbReference type="RuleBase" id="RU004379"/>
    </source>
</evidence>
<dbReference type="InterPro" id="IPR006214">
    <property type="entry name" value="Bax_inhibitor_1-related"/>
</dbReference>
<dbReference type="PANTHER" id="PTHR23291:SF47">
    <property type="entry name" value="TRANSMEMBRANE BAX INHIBITOR MOTIF CONTAINING 7"/>
    <property type="match status" value="1"/>
</dbReference>
<name>Q4UH80_THEAN</name>
<gene>
    <name evidence="6" type="ORF">TA20385</name>
</gene>
<evidence type="ECO:0000313" key="7">
    <source>
        <dbReference type="Proteomes" id="UP000001950"/>
    </source>
</evidence>
<dbReference type="GeneID" id="3863488"/>
<dbReference type="RefSeq" id="XP_954236.1">
    <property type="nucleotide sequence ID" value="XM_949143.1"/>
</dbReference>
<feature type="transmembrane region" description="Helical" evidence="5">
    <location>
        <begin position="191"/>
        <end position="213"/>
    </location>
</feature>
<evidence type="ECO:0000256" key="1">
    <source>
        <dbReference type="ARBA" id="ARBA00004141"/>
    </source>
</evidence>
<feature type="transmembrane region" description="Helical" evidence="5">
    <location>
        <begin position="106"/>
        <end position="125"/>
    </location>
</feature>
<evidence type="ECO:0000256" key="4">
    <source>
        <dbReference type="ARBA" id="ARBA00023136"/>
    </source>
</evidence>
<dbReference type="FunCoup" id="Q4UH80">
    <property type="interactions" value="9"/>
</dbReference>
<dbReference type="OMA" id="IWTYIVS"/>
<feature type="transmembrane region" description="Helical" evidence="5">
    <location>
        <begin position="73"/>
        <end position="94"/>
    </location>
</feature>
<dbReference type="KEGG" id="tan:TA20385"/>
<dbReference type="STRING" id="5874.Q4UH80"/>
<proteinExistence type="inferred from homology"/>
<keyword evidence="2 5" id="KW-0812">Transmembrane</keyword>
<feature type="transmembrane region" description="Helical" evidence="5">
    <location>
        <begin position="132"/>
        <end position="150"/>
    </location>
</feature>
<evidence type="ECO:0000313" key="6">
    <source>
        <dbReference type="EMBL" id="CAI73559.1"/>
    </source>
</evidence>
<accession>Q4UH80</accession>
<organism evidence="6 7">
    <name type="scientific">Theileria annulata</name>
    <dbReference type="NCBI Taxonomy" id="5874"/>
    <lineage>
        <taxon>Eukaryota</taxon>
        <taxon>Sar</taxon>
        <taxon>Alveolata</taxon>
        <taxon>Apicomplexa</taxon>
        <taxon>Aconoidasida</taxon>
        <taxon>Piroplasmida</taxon>
        <taxon>Theileriidae</taxon>
        <taxon>Theileria</taxon>
    </lineage>
</organism>
<feature type="transmembrane region" description="Helical" evidence="5">
    <location>
        <begin position="162"/>
        <end position="179"/>
    </location>
</feature>
<keyword evidence="7" id="KW-1185">Reference proteome</keyword>
<dbReference type="GO" id="GO:0016020">
    <property type="term" value="C:membrane"/>
    <property type="evidence" value="ECO:0007669"/>
    <property type="project" value="UniProtKB-SubCell"/>
</dbReference>
<keyword evidence="4 5" id="KW-0472">Membrane</keyword>
<reference evidence="6 7" key="1">
    <citation type="journal article" date="2005" name="Science">
        <title>Genome of the host-cell transforming parasite Theileria annulata compared with T. parva.</title>
        <authorList>
            <person name="Pain A."/>
            <person name="Renauld H."/>
            <person name="Berriman M."/>
            <person name="Murphy L."/>
            <person name="Yeats C.A."/>
            <person name="Weir W."/>
            <person name="Kerhornou A."/>
            <person name="Aslett M."/>
            <person name="Bishop R."/>
            <person name="Bouchier C."/>
            <person name="Cochet M."/>
            <person name="Coulson R.M.R."/>
            <person name="Cronin A."/>
            <person name="de Villiers E.P."/>
            <person name="Fraser A."/>
            <person name="Fosker N."/>
            <person name="Gardner M."/>
            <person name="Goble A."/>
            <person name="Griffiths-Jones S."/>
            <person name="Harris D.E."/>
            <person name="Katzer F."/>
            <person name="Larke N."/>
            <person name="Lord A."/>
            <person name="Maser P."/>
            <person name="McKellar S."/>
            <person name="Mooney P."/>
            <person name="Morton F."/>
            <person name="Nene V."/>
            <person name="O'Neil S."/>
            <person name="Price C."/>
            <person name="Quail M.A."/>
            <person name="Rabbinowitsch E."/>
            <person name="Rawlings N.D."/>
            <person name="Rutter S."/>
            <person name="Saunders D."/>
            <person name="Seeger K."/>
            <person name="Shah T."/>
            <person name="Squares R."/>
            <person name="Squares S."/>
            <person name="Tivey A."/>
            <person name="Walker A.R."/>
            <person name="Woodward J."/>
            <person name="Dobbelaere D.A.E."/>
            <person name="Langsley G."/>
            <person name="Rajandream M.A."/>
            <person name="McKeever D."/>
            <person name="Shiels B."/>
            <person name="Tait A."/>
            <person name="Barrell B.G."/>
            <person name="Hall N."/>
        </authorList>
    </citation>
    <scope>NUCLEOTIDE SEQUENCE [LARGE SCALE GENOMIC DNA]</scope>
    <source>
        <strain evidence="7">Ankara</strain>
    </source>
</reference>
<evidence type="ECO:0000256" key="3">
    <source>
        <dbReference type="ARBA" id="ARBA00022989"/>
    </source>
</evidence>
<sequence>MSKTDTIDGNVTYKSNHEFDLIREFDIDSLESINEAELQQVMETFDTEKNLNPEYNLIEETPLYIRHQFLRKVFFILVLQILTTFGFTALAYFIPQINDLFSQCPYISIGCGAVYCIMIIVCIIFPKTLENTICCIIFLATTTGLLSLLVASTCCFFDIKEIAIALAITVLVFISLMILSYQTKYDLTRWLGFTIVLSLVMVYFAIVLIFVPIKPLCLVFTIASTIATCIYVLVDMQLIMGGKRKYQFTVDQYMLATTTIYCDFISLFLNILRFFRF</sequence>
<dbReference type="OrthoDB" id="7933078at2759"/>
<dbReference type="Pfam" id="PF01027">
    <property type="entry name" value="Bax1-I"/>
    <property type="match status" value="1"/>
</dbReference>
<dbReference type="AlphaFoldDB" id="Q4UH80"/>
<dbReference type="InParanoid" id="Q4UH80"/>
<keyword evidence="3 5" id="KW-1133">Transmembrane helix</keyword>
<comment type="subcellular location">
    <subcellularLocation>
        <location evidence="1">Membrane</location>
        <topology evidence="1">Multi-pass membrane protein</topology>
    </subcellularLocation>
</comment>
<feature type="transmembrane region" description="Helical" evidence="5">
    <location>
        <begin position="253"/>
        <end position="275"/>
    </location>
</feature>
<dbReference type="Proteomes" id="UP000001950">
    <property type="component" value="Chromosome 1"/>
</dbReference>
<evidence type="ECO:0000256" key="2">
    <source>
        <dbReference type="ARBA" id="ARBA00022692"/>
    </source>
</evidence>
<protein>
    <submittedName>
        <fullName evidence="6">Transmembrane protein, conserved</fullName>
    </submittedName>
</protein>
<feature type="transmembrane region" description="Helical" evidence="5">
    <location>
        <begin position="219"/>
        <end position="241"/>
    </location>
</feature>
<dbReference type="EMBL" id="CR940347">
    <property type="protein sequence ID" value="CAI73559.1"/>
    <property type="molecule type" value="Genomic_DNA"/>
</dbReference>